<reference evidence="2" key="2">
    <citation type="journal article" date="2022" name="Clin. Infect. Dis.">
        <title>Association between Clostridium innocuum and antibiotic-associated diarrhea in adults and children: A cross-sectional study and comparative genomics analysis.</title>
        <authorList>
            <person name="Cherny K.E."/>
            <person name="Muscat E.B."/>
            <person name="Balaji A."/>
            <person name="Mukherjee J."/>
            <person name="Ozer E.A."/>
            <person name="Angarone M.P."/>
            <person name="Hauser A.R."/>
            <person name="Sichel J.S."/>
            <person name="Amponsah E."/>
            <person name="Kociolek L.K."/>
        </authorList>
    </citation>
    <scope>NUCLEOTIDE SEQUENCE</scope>
    <source>
        <strain evidence="2">NU1-AC-029v</strain>
    </source>
</reference>
<proteinExistence type="predicted"/>
<accession>A0AAP2US34</accession>
<evidence type="ECO:0000259" key="1">
    <source>
        <dbReference type="Pfam" id="PF13408"/>
    </source>
</evidence>
<organism evidence="2 4">
    <name type="scientific">Clostridium innocuum</name>
    <dbReference type="NCBI Taxonomy" id="1522"/>
    <lineage>
        <taxon>Bacteria</taxon>
        <taxon>Bacillati</taxon>
        <taxon>Bacillota</taxon>
        <taxon>Clostridia</taxon>
        <taxon>Eubacteriales</taxon>
        <taxon>Clostridiaceae</taxon>
        <taxon>Clostridium</taxon>
    </lineage>
</organism>
<dbReference type="EMBL" id="WWTN01000035">
    <property type="protein sequence ID" value="MZH57437.1"/>
    <property type="molecule type" value="Genomic_DNA"/>
</dbReference>
<dbReference type="RefSeq" id="WP_082420118.1">
    <property type="nucleotide sequence ID" value="NZ_AP025565.1"/>
</dbReference>
<comment type="caution">
    <text evidence="2">The sequence shown here is derived from an EMBL/GenBank/DDBJ whole genome shotgun (WGS) entry which is preliminary data.</text>
</comment>
<reference evidence="3" key="1">
    <citation type="journal article" date="2019" name="Nat. Med.">
        <title>A library of human gut bacterial isolates paired with longitudinal multiomics data enables mechanistic microbiome research.</title>
        <authorList>
            <person name="Poyet M."/>
            <person name="Groussin M."/>
            <person name="Gibbons S.M."/>
            <person name="Avila-Pacheco J."/>
            <person name="Jiang X."/>
            <person name="Kearney S.M."/>
            <person name="Perrotta A.R."/>
            <person name="Berdy B."/>
            <person name="Zhao S."/>
            <person name="Lieberman T.D."/>
            <person name="Swanson P.K."/>
            <person name="Smith M."/>
            <person name="Roesemann S."/>
            <person name="Alexander J.E."/>
            <person name="Rich S.A."/>
            <person name="Livny J."/>
            <person name="Vlamakis H."/>
            <person name="Clish C."/>
            <person name="Bullock K."/>
            <person name="Deik A."/>
            <person name="Scott J."/>
            <person name="Pierce K.A."/>
            <person name="Xavier R.J."/>
            <person name="Alm E.J."/>
        </authorList>
    </citation>
    <scope>NUCLEOTIDE SEQUENCE</scope>
    <source>
        <strain evidence="3">BIOML-A12</strain>
    </source>
</reference>
<evidence type="ECO:0000313" key="4">
    <source>
        <dbReference type="Proteomes" id="UP001203972"/>
    </source>
</evidence>
<evidence type="ECO:0000313" key="3">
    <source>
        <dbReference type="EMBL" id="MZH57437.1"/>
    </source>
</evidence>
<dbReference type="Proteomes" id="UP001203972">
    <property type="component" value="Unassembled WGS sequence"/>
</dbReference>
<dbReference type="Proteomes" id="UP000604383">
    <property type="component" value="Unassembled WGS sequence"/>
</dbReference>
<evidence type="ECO:0000313" key="2">
    <source>
        <dbReference type="EMBL" id="MCR0235474.1"/>
    </source>
</evidence>
<sequence>MISKEYFEKVQKFKKMRSRCIFDEKGNKVIRHNQYRSKSIYSNVLVCGYCGAPYRRRTERGEIVYRCATRMDKGRGKCPYSITLKENDVNEIIAQEKNSRNFDEDFEHIGRVEV</sequence>
<protein>
    <submittedName>
        <fullName evidence="2">Zinc ribbon domain-containing protein</fullName>
    </submittedName>
</protein>
<dbReference type="EMBL" id="JAKTMA010000072">
    <property type="protein sequence ID" value="MCR0235474.1"/>
    <property type="molecule type" value="Genomic_DNA"/>
</dbReference>
<gene>
    <name evidence="3" type="ORF">GT664_17200</name>
    <name evidence="2" type="ORF">MKC95_22180</name>
</gene>
<dbReference type="InterPro" id="IPR025827">
    <property type="entry name" value="Zn_ribbon_recom_dom"/>
</dbReference>
<feature type="domain" description="Recombinase zinc beta ribbon" evidence="1">
    <location>
        <begin position="41"/>
        <end position="95"/>
    </location>
</feature>
<name>A0AAP2US34_CLOIN</name>
<dbReference type="Pfam" id="PF13408">
    <property type="entry name" value="Zn_ribbon_recom"/>
    <property type="match status" value="1"/>
</dbReference>
<dbReference type="AlphaFoldDB" id="A0AAP2US34"/>